<sequence>MSDDITGGPDADADETHGTDEIDGVSIELSNDEALVLFEWLAHRDEAGDLPLEDAAEQRVLSDIHAGLEIALEDALSPEYAELLAAARKNVRDAPQ</sequence>
<evidence type="ECO:0000313" key="2">
    <source>
        <dbReference type="EMBL" id="GLJ75808.1"/>
    </source>
</evidence>
<evidence type="ECO:0000256" key="1">
    <source>
        <dbReference type="SAM" id="MobiDB-lite"/>
    </source>
</evidence>
<reference evidence="2" key="1">
    <citation type="journal article" date="2014" name="Int. J. Syst. Evol. Microbiol.">
        <title>Complete genome sequence of Corynebacterium casei LMG S-19264T (=DSM 44701T), isolated from a smear-ripened cheese.</title>
        <authorList>
            <consortium name="US DOE Joint Genome Institute (JGI-PGF)"/>
            <person name="Walter F."/>
            <person name="Albersmeier A."/>
            <person name="Kalinowski J."/>
            <person name="Ruckert C."/>
        </authorList>
    </citation>
    <scope>NUCLEOTIDE SEQUENCE</scope>
    <source>
        <strain evidence="2">VKM Ac-1401</strain>
    </source>
</reference>
<protein>
    <submittedName>
        <fullName evidence="2">Uncharacterized protein</fullName>
    </submittedName>
</protein>
<reference evidence="2" key="2">
    <citation type="submission" date="2023-01" db="EMBL/GenBank/DDBJ databases">
        <authorList>
            <person name="Sun Q."/>
            <person name="Evtushenko L."/>
        </authorList>
    </citation>
    <scope>NUCLEOTIDE SEQUENCE</scope>
    <source>
        <strain evidence="2">VKM Ac-1401</strain>
    </source>
</reference>
<gene>
    <name evidence="2" type="ORF">GCM10017584_13820</name>
</gene>
<comment type="caution">
    <text evidence="2">The sequence shown here is derived from an EMBL/GenBank/DDBJ whole genome shotgun (WGS) entry which is preliminary data.</text>
</comment>
<dbReference type="AlphaFoldDB" id="A0A9W6LZ25"/>
<accession>A0A9W6LZ25</accession>
<dbReference type="Proteomes" id="UP001142372">
    <property type="component" value="Unassembled WGS sequence"/>
</dbReference>
<dbReference type="EMBL" id="BSEN01000005">
    <property type="protein sequence ID" value="GLJ75808.1"/>
    <property type="molecule type" value="Genomic_DNA"/>
</dbReference>
<name>A0A9W6LZ25_9MICO</name>
<organism evidence="2 3">
    <name type="scientific">Leifsonia poae</name>
    <dbReference type="NCBI Taxonomy" id="110933"/>
    <lineage>
        <taxon>Bacteria</taxon>
        <taxon>Bacillati</taxon>
        <taxon>Actinomycetota</taxon>
        <taxon>Actinomycetes</taxon>
        <taxon>Micrococcales</taxon>
        <taxon>Microbacteriaceae</taxon>
        <taxon>Leifsonia</taxon>
    </lineage>
</organism>
<feature type="region of interest" description="Disordered" evidence="1">
    <location>
        <begin position="1"/>
        <end position="23"/>
    </location>
</feature>
<dbReference type="RefSeq" id="WP_271176480.1">
    <property type="nucleotide sequence ID" value="NZ_BAAAJO010000003.1"/>
</dbReference>
<proteinExistence type="predicted"/>
<keyword evidence="3" id="KW-1185">Reference proteome</keyword>
<evidence type="ECO:0000313" key="3">
    <source>
        <dbReference type="Proteomes" id="UP001142372"/>
    </source>
</evidence>